<comment type="caution">
    <text evidence="1">The sequence shown here is derived from an EMBL/GenBank/DDBJ whole genome shotgun (WGS) entry which is preliminary data.</text>
</comment>
<proteinExistence type="predicted"/>
<name>A0ACC2PU39_9HYME</name>
<sequence length="144" mass="16877">MVEEQRRRIEGQMTKMVEEIDKAYLRKMQGEMHRCAATCCDNETYSMQKVQTCVDTCSAPLNRAQSYVQGEFERVQNRLQRCVMDCNDKIKDNMGPNPTQDEVNRFSDDFEKCATKCVDSYIDHIPTLQKTMKKVLESRKFDQL</sequence>
<organism evidence="1 2">
    <name type="scientific">Eretmocerus hayati</name>
    <dbReference type="NCBI Taxonomy" id="131215"/>
    <lineage>
        <taxon>Eukaryota</taxon>
        <taxon>Metazoa</taxon>
        <taxon>Ecdysozoa</taxon>
        <taxon>Arthropoda</taxon>
        <taxon>Hexapoda</taxon>
        <taxon>Insecta</taxon>
        <taxon>Pterygota</taxon>
        <taxon>Neoptera</taxon>
        <taxon>Endopterygota</taxon>
        <taxon>Hymenoptera</taxon>
        <taxon>Apocrita</taxon>
        <taxon>Proctotrupomorpha</taxon>
        <taxon>Chalcidoidea</taxon>
        <taxon>Aphelinidae</taxon>
        <taxon>Aphelininae</taxon>
        <taxon>Eretmocerus</taxon>
    </lineage>
</organism>
<protein>
    <submittedName>
        <fullName evidence="1">Uncharacterized protein</fullName>
    </submittedName>
</protein>
<dbReference type="Proteomes" id="UP001239111">
    <property type="component" value="Chromosome 1"/>
</dbReference>
<evidence type="ECO:0000313" key="1">
    <source>
        <dbReference type="EMBL" id="KAJ8686461.1"/>
    </source>
</evidence>
<reference evidence="1" key="1">
    <citation type="submission" date="2023-04" db="EMBL/GenBank/DDBJ databases">
        <title>A chromosome-level genome assembly of the parasitoid wasp Eretmocerus hayati.</title>
        <authorList>
            <person name="Zhong Y."/>
            <person name="Liu S."/>
            <person name="Liu Y."/>
        </authorList>
    </citation>
    <scope>NUCLEOTIDE SEQUENCE</scope>
    <source>
        <strain evidence="1">ZJU_SS_LIU_2023</strain>
    </source>
</reference>
<dbReference type="EMBL" id="CM056741">
    <property type="protein sequence ID" value="KAJ8686461.1"/>
    <property type="molecule type" value="Genomic_DNA"/>
</dbReference>
<evidence type="ECO:0000313" key="2">
    <source>
        <dbReference type="Proteomes" id="UP001239111"/>
    </source>
</evidence>
<accession>A0ACC2PU39</accession>
<keyword evidence="2" id="KW-1185">Reference proteome</keyword>
<gene>
    <name evidence="1" type="ORF">QAD02_022255</name>
</gene>